<gene>
    <name evidence="2" type="ORF">BBJ29_010171</name>
    <name evidence="1" type="ORF">BBP00_00010138</name>
</gene>
<dbReference type="AlphaFoldDB" id="A0A3F2RAN7"/>
<dbReference type="Proteomes" id="UP000284657">
    <property type="component" value="Unassembled WGS sequence"/>
</dbReference>
<sequence length="106" mass="11624">MEDKAAAAALGTVAHPLLLAEDEEGITDLELELDDADRAELQMLASGLDTAYAKSDSVFKDHNVGDVPLARQGHVLADLVVNSYEEDVSFIYREMEAQLLRVTRHV</sequence>
<proteinExistence type="predicted"/>
<name>A0A3F2RAN7_9STRA</name>
<reference evidence="3 4" key="1">
    <citation type="submission" date="2018-07" db="EMBL/GenBank/DDBJ databases">
        <title>Genome sequencing of oomycete isolates from Chile give support for New Zealand origin for Phytophthora kernoviae and make available the first Nothophytophthora sp. genome.</title>
        <authorList>
            <person name="Studholme D.J."/>
            <person name="Sanfuentes E."/>
            <person name="Panda P."/>
            <person name="Hill R."/>
            <person name="Sambles C."/>
            <person name="Grant M."/>
            <person name="Williams N.M."/>
            <person name="Mcdougal R.L."/>
        </authorList>
    </citation>
    <scope>NUCLEOTIDE SEQUENCE [LARGE SCALE GENOMIC DNA]</scope>
    <source>
        <strain evidence="1">Chile6</strain>
        <strain evidence="2">Chile7</strain>
    </source>
</reference>
<dbReference type="EMBL" id="MBAD02000274">
    <property type="protein sequence ID" value="RLN70254.1"/>
    <property type="molecule type" value="Genomic_DNA"/>
</dbReference>
<comment type="caution">
    <text evidence="1">The sequence shown here is derived from an EMBL/GenBank/DDBJ whole genome shotgun (WGS) entry which is preliminary data.</text>
</comment>
<evidence type="ECO:0000313" key="1">
    <source>
        <dbReference type="EMBL" id="RLN49876.1"/>
    </source>
</evidence>
<protein>
    <submittedName>
        <fullName evidence="1">Uncharacterized protein</fullName>
    </submittedName>
</protein>
<dbReference type="OrthoDB" id="116421at2759"/>
<dbReference type="Proteomes" id="UP000277300">
    <property type="component" value="Unassembled WGS sequence"/>
</dbReference>
<evidence type="ECO:0000313" key="4">
    <source>
        <dbReference type="Proteomes" id="UP000284657"/>
    </source>
</evidence>
<dbReference type="EMBL" id="MBDO02001248">
    <property type="protein sequence ID" value="RLN49876.1"/>
    <property type="molecule type" value="Genomic_DNA"/>
</dbReference>
<evidence type="ECO:0000313" key="3">
    <source>
        <dbReference type="Proteomes" id="UP000277300"/>
    </source>
</evidence>
<organism evidence="1 3">
    <name type="scientific">Phytophthora kernoviae</name>
    <dbReference type="NCBI Taxonomy" id="325452"/>
    <lineage>
        <taxon>Eukaryota</taxon>
        <taxon>Sar</taxon>
        <taxon>Stramenopiles</taxon>
        <taxon>Oomycota</taxon>
        <taxon>Peronosporomycetes</taxon>
        <taxon>Peronosporales</taxon>
        <taxon>Peronosporaceae</taxon>
        <taxon>Phytophthora</taxon>
    </lineage>
</organism>
<evidence type="ECO:0000313" key="2">
    <source>
        <dbReference type="EMBL" id="RLN70254.1"/>
    </source>
</evidence>
<accession>A0A3F2RAN7</accession>